<organism evidence="6 7">
    <name type="scientific">Actinomadura madurae</name>
    <dbReference type="NCBI Taxonomy" id="1993"/>
    <lineage>
        <taxon>Bacteria</taxon>
        <taxon>Bacillati</taxon>
        <taxon>Actinomycetota</taxon>
        <taxon>Actinomycetes</taxon>
        <taxon>Streptosporangiales</taxon>
        <taxon>Thermomonosporaceae</taxon>
        <taxon>Actinomadura</taxon>
    </lineage>
</organism>
<dbReference type="SMART" id="SM01209">
    <property type="entry name" value="GARS_A"/>
    <property type="match status" value="1"/>
</dbReference>
<dbReference type="GO" id="GO:0005524">
    <property type="term" value="F:ATP binding"/>
    <property type="evidence" value="ECO:0007669"/>
    <property type="project" value="UniProtKB-UniRule"/>
</dbReference>
<evidence type="ECO:0000313" key="6">
    <source>
        <dbReference type="EMBL" id="SFQ36201.1"/>
    </source>
</evidence>
<dbReference type="SUPFAM" id="SSF56059">
    <property type="entry name" value="Glutathione synthetase ATP-binding domain-like"/>
    <property type="match status" value="1"/>
</dbReference>
<dbReference type="Pfam" id="PF13535">
    <property type="entry name" value="ATP-grasp_4"/>
    <property type="match status" value="1"/>
</dbReference>
<dbReference type="PROSITE" id="PS50975">
    <property type="entry name" value="ATP_GRASP"/>
    <property type="match status" value="1"/>
</dbReference>
<dbReference type="PANTHER" id="PTHR43585">
    <property type="entry name" value="FUMIPYRROLE BIOSYNTHESIS PROTEIN C"/>
    <property type="match status" value="1"/>
</dbReference>
<dbReference type="Proteomes" id="UP000183413">
    <property type="component" value="Unassembled WGS sequence"/>
</dbReference>
<evidence type="ECO:0000256" key="3">
    <source>
        <dbReference type="ARBA" id="ARBA00022840"/>
    </source>
</evidence>
<dbReference type="PANTHER" id="PTHR43585:SF2">
    <property type="entry name" value="ATP-GRASP ENZYME FSQD"/>
    <property type="match status" value="1"/>
</dbReference>
<dbReference type="STRING" id="1993.SAMN04489713_12883"/>
<evidence type="ECO:0000256" key="2">
    <source>
        <dbReference type="ARBA" id="ARBA00022741"/>
    </source>
</evidence>
<evidence type="ECO:0000313" key="7">
    <source>
        <dbReference type="Proteomes" id="UP000183413"/>
    </source>
</evidence>
<keyword evidence="2 4" id="KW-0547">Nucleotide-binding</keyword>
<keyword evidence="1" id="KW-0436">Ligase</keyword>
<protein>
    <submittedName>
        <fullName evidence="6">Biotin carboxylase</fullName>
    </submittedName>
</protein>
<proteinExistence type="predicted"/>
<dbReference type="EMBL" id="FOVH01000028">
    <property type="protein sequence ID" value="SFQ36201.1"/>
    <property type="molecule type" value="Genomic_DNA"/>
</dbReference>
<keyword evidence="7" id="KW-1185">Reference proteome</keyword>
<dbReference type="AlphaFoldDB" id="A0A1I5XW41"/>
<evidence type="ECO:0000256" key="1">
    <source>
        <dbReference type="ARBA" id="ARBA00022598"/>
    </source>
</evidence>
<dbReference type="GO" id="GO:0046872">
    <property type="term" value="F:metal ion binding"/>
    <property type="evidence" value="ECO:0007669"/>
    <property type="project" value="InterPro"/>
</dbReference>
<evidence type="ECO:0000256" key="4">
    <source>
        <dbReference type="PROSITE-ProRule" id="PRU00409"/>
    </source>
</evidence>
<gene>
    <name evidence="6" type="ORF">SAMN04489713_12883</name>
</gene>
<dbReference type="RefSeq" id="WP_024936207.1">
    <property type="nucleotide sequence ID" value="NZ_FOVH01000028.1"/>
</dbReference>
<name>A0A1I5XW41_9ACTN</name>
<feature type="domain" description="ATP-grasp" evidence="5">
    <location>
        <begin position="112"/>
        <end position="311"/>
    </location>
</feature>
<accession>A0A1I5XW41</accession>
<dbReference type="Gene3D" id="3.40.50.20">
    <property type="match status" value="1"/>
</dbReference>
<dbReference type="InterPro" id="IPR052032">
    <property type="entry name" value="ATP-dep_AA_Ligase"/>
</dbReference>
<dbReference type="GO" id="GO:0016874">
    <property type="term" value="F:ligase activity"/>
    <property type="evidence" value="ECO:0007669"/>
    <property type="project" value="UniProtKB-KW"/>
</dbReference>
<dbReference type="InterPro" id="IPR011761">
    <property type="entry name" value="ATP-grasp"/>
</dbReference>
<evidence type="ECO:0000259" key="5">
    <source>
        <dbReference type="PROSITE" id="PS50975"/>
    </source>
</evidence>
<sequence>MKPVLIVVGGGRSEYRGYILERISRKYALVLLSPQPPTWERPYVIDHLPIGAGEDDEILAAAAEAARRYPVGGVVTYHEACVELVARIGAALDLPQCPPEAAARCRDKHAAREAMRAAGVPVARGVLAASADEAKRAADEIGYPVVVKPRALTAGFGVSLVTGPAELEAAVRTAEANAFPEPWRFRPGILVEEYLDGPEISVDCAVREERPEPVIFARKLLGHAPYFEEIGHITAPAEAVAPDPGRVRDVVVAAHRALGIRSTVTHTEVRLTASGPKVVEVNGRLGGDVIPLVAQVASGLDLPAASADIAAGAEPDLSAPRDGVAGIRFFYPDSAGRVTGRGMTARPAGLHQVTWLVGAGDELRPEAGRLHFARAGYAIVTADDVDQCAARLEAADRARYLHVEGASE</sequence>
<dbReference type="eggNOG" id="COG0151">
    <property type="taxonomic scope" value="Bacteria"/>
</dbReference>
<dbReference type="Gene3D" id="3.30.470.20">
    <property type="entry name" value="ATP-grasp fold, B domain"/>
    <property type="match status" value="1"/>
</dbReference>
<reference evidence="6 7" key="1">
    <citation type="submission" date="2016-10" db="EMBL/GenBank/DDBJ databases">
        <authorList>
            <person name="de Groot N.N."/>
        </authorList>
    </citation>
    <scope>NUCLEOTIDE SEQUENCE [LARGE SCALE GENOMIC DNA]</scope>
    <source>
        <strain evidence="6 7">DSM 43067</strain>
    </source>
</reference>
<dbReference type="InParanoid" id="A0A1I5XW41"/>
<keyword evidence="3 4" id="KW-0067">ATP-binding</keyword>